<organism evidence="1 2">
    <name type="scientific">Acetomicrobium hydrogeniformans ATCC BAA-1850</name>
    <dbReference type="NCBI Taxonomy" id="592015"/>
    <lineage>
        <taxon>Bacteria</taxon>
        <taxon>Thermotogati</taxon>
        <taxon>Synergistota</taxon>
        <taxon>Synergistia</taxon>
        <taxon>Synergistales</taxon>
        <taxon>Acetomicrobiaceae</taxon>
        <taxon>Acetomicrobium</taxon>
    </lineage>
</organism>
<dbReference type="Proteomes" id="UP000005273">
    <property type="component" value="Unassembled WGS sequence"/>
</dbReference>
<evidence type="ECO:0000313" key="1">
    <source>
        <dbReference type="EMBL" id="KRT36159.1"/>
    </source>
</evidence>
<keyword evidence="2" id="KW-1185">Reference proteome</keyword>
<dbReference type="Pfam" id="PF11209">
    <property type="entry name" value="LmeA"/>
    <property type="match status" value="1"/>
</dbReference>
<dbReference type="EMBL" id="ACJX03000001">
    <property type="protein sequence ID" value="KRT36159.1"/>
    <property type="molecule type" value="Genomic_DNA"/>
</dbReference>
<reference evidence="2" key="1">
    <citation type="submission" date="2012-09" db="EMBL/GenBank/DDBJ databases">
        <authorList>
            <person name="Weinstock G."/>
            <person name="Sodergren E."/>
            <person name="Clifton S."/>
            <person name="Fulton L."/>
            <person name="Fulton B."/>
            <person name="Courtney L."/>
            <person name="Fronick C."/>
            <person name="Harrison M."/>
            <person name="Strong C."/>
            <person name="Farmer C."/>
            <person name="Delehaunty K."/>
            <person name="Markovic C."/>
            <person name="Hall O."/>
            <person name="Minx P."/>
            <person name="Tomlinson C."/>
            <person name="Mitreva M."/>
            <person name="Nelson J."/>
            <person name="Hou S."/>
            <person name="Wollam A."/>
            <person name="Pepin K.H."/>
            <person name="Johnson M."/>
            <person name="Bhonagiri V."/>
            <person name="Nash W.E."/>
            <person name="Suruliraj S."/>
            <person name="Warren W."/>
            <person name="Chinwalla A."/>
            <person name="Mardis E.R."/>
            <person name="Wilson R.K."/>
        </authorList>
    </citation>
    <scope>NUCLEOTIDE SEQUENCE [LARGE SCALE GENOMIC DNA]</scope>
    <source>
        <strain evidence="2">OS1</strain>
    </source>
</reference>
<comment type="caution">
    <text evidence="1">The sequence shown here is derived from an EMBL/GenBank/DDBJ whole genome shotgun (WGS) entry which is preliminary data.</text>
</comment>
<accession>A0A0T5XCU2</accession>
<name>A0A0T5XCU2_9BACT</name>
<gene>
    <name evidence="1" type="ORF">HMPREF1705_03424</name>
</gene>
<sequence>MKGSVYRMKLKKKTISSIFRSFLKICLACSIITLILPFNRAYGSSVEKLATAFTKELTPEQAIIIVDNPPTDDGYVGHLYVKLKGAVLEGLRIDEISLEAKDVYFNPPAKWDEKLRPQKVAEVSFEARLLGNDINKALKEYELKDKKWSNFKFDLRNGQIVALAVYEQPLLLFKLNVLVKLSGKLEVVDKDKIYLVDYKLYADGFRLPEQATRDLVENVQPLLDFSEFMFPVKLDSVYNDEEAIFIRTKEKPEPFDSAHQWTYSLASESAVSR</sequence>
<protein>
    <recommendedName>
        <fullName evidence="3">DUF2993 domain-containing protein</fullName>
    </recommendedName>
</protein>
<evidence type="ECO:0000313" key="2">
    <source>
        <dbReference type="Proteomes" id="UP000005273"/>
    </source>
</evidence>
<proteinExistence type="predicted"/>
<dbReference type="AlphaFoldDB" id="A0A0T5XCU2"/>
<dbReference type="STRING" id="592015.HMPREF1705_03424"/>
<dbReference type="InterPro" id="IPR021373">
    <property type="entry name" value="DUF2993"/>
</dbReference>
<evidence type="ECO:0008006" key="3">
    <source>
        <dbReference type="Google" id="ProtNLM"/>
    </source>
</evidence>
<dbReference type="eggNOG" id="ENOG502ZRF6">
    <property type="taxonomic scope" value="Bacteria"/>
</dbReference>